<dbReference type="Pfam" id="PF01207">
    <property type="entry name" value="Dus"/>
    <property type="match status" value="1"/>
</dbReference>
<evidence type="ECO:0000259" key="6">
    <source>
        <dbReference type="Pfam" id="PF01207"/>
    </source>
</evidence>
<feature type="non-terminal residue" evidence="7">
    <location>
        <position position="277"/>
    </location>
</feature>
<protein>
    <submittedName>
        <fullName evidence="7">Dihydrouridine synthase</fullName>
    </submittedName>
</protein>
<evidence type="ECO:0000313" key="7">
    <source>
        <dbReference type="EMBL" id="KHJ84776.1"/>
    </source>
</evidence>
<keyword evidence="4" id="KW-0819">tRNA processing</keyword>
<evidence type="ECO:0000256" key="1">
    <source>
        <dbReference type="ARBA" id="ARBA00001917"/>
    </source>
</evidence>
<keyword evidence="5" id="KW-0560">Oxidoreductase</keyword>
<name>A0A0B1SLL3_OESDE</name>
<dbReference type="InterPro" id="IPR018517">
    <property type="entry name" value="tRNA_hU_synthase_CS"/>
</dbReference>
<keyword evidence="2" id="KW-0285">Flavoprotein</keyword>
<evidence type="ECO:0000256" key="3">
    <source>
        <dbReference type="ARBA" id="ARBA00022643"/>
    </source>
</evidence>
<organism evidence="7 8">
    <name type="scientific">Oesophagostomum dentatum</name>
    <name type="common">Nodular worm</name>
    <dbReference type="NCBI Taxonomy" id="61180"/>
    <lineage>
        <taxon>Eukaryota</taxon>
        <taxon>Metazoa</taxon>
        <taxon>Ecdysozoa</taxon>
        <taxon>Nematoda</taxon>
        <taxon>Chromadorea</taxon>
        <taxon>Rhabditida</taxon>
        <taxon>Rhabditina</taxon>
        <taxon>Rhabditomorpha</taxon>
        <taxon>Strongyloidea</taxon>
        <taxon>Strongylidae</taxon>
        <taxon>Oesophagostomum</taxon>
    </lineage>
</organism>
<reference evidence="7 8" key="1">
    <citation type="submission" date="2014-03" db="EMBL/GenBank/DDBJ databases">
        <title>Draft genome of the hookworm Oesophagostomum dentatum.</title>
        <authorList>
            <person name="Mitreva M."/>
        </authorList>
    </citation>
    <scope>NUCLEOTIDE SEQUENCE [LARGE SCALE GENOMIC DNA]</scope>
    <source>
        <strain evidence="7 8">OD-Hann</strain>
    </source>
</reference>
<sequence length="277" mass="30847">MVDDIVLRISKAREQDRCVLQIGTNSGDSAAKVAKMVGTDVAAIDVNMGCPKPFSIHRGMGAALLTQVEKVKEILTSLKSVAQVPVSCKIRVLDDQAETLNLVREIEKCGVAALGVHARRRDERDPHPCRVDEIREIARTVSIPVIANGGSGEISSYEDILKFRTDTGTSSVMLARKALSCPSIFRREGVLPFDEDIKSFLERACEFDENYTMTKYVVQRILGGKQETDPRGKQTVLAGSNQEICRAWGMENKYEECRRARLRMQCKRSFTDGAEDY</sequence>
<dbReference type="GO" id="GO:0005737">
    <property type="term" value="C:cytoplasm"/>
    <property type="evidence" value="ECO:0007669"/>
    <property type="project" value="TreeGrafter"/>
</dbReference>
<dbReference type="InterPro" id="IPR052582">
    <property type="entry name" value="tRNA-DUS-like"/>
</dbReference>
<dbReference type="PROSITE" id="PS01136">
    <property type="entry name" value="UPF0034"/>
    <property type="match status" value="1"/>
</dbReference>
<evidence type="ECO:0000256" key="4">
    <source>
        <dbReference type="ARBA" id="ARBA00022694"/>
    </source>
</evidence>
<dbReference type="GO" id="GO:0017150">
    <property type="term" value="F:tRNA dihydrouridine synthase activity"/>
    <property type="evidence" value="ECO:0007669"/>
    <property type="project" value="InterPro"/>
</dbReference>
<dbReference type="CDD" id="cd02801">
    <property type="entry name" value="DUS_like_FMN"/>
    <property type="match status" value="1"/>
</dbReference>
<dbReference type="Gene3D" id="3.20.20.70">
    <property type="entry name" value="Aldolase class I"/>
    <property type="match status" value="1"/>
</dbReference>
<dbReference type="InterPro" id="IPR013785">
    <property type="entry name" value="Aldolase_TIM"/>
</dbReference>
<comment type="cofactor">
    <cofactor evidence="1">
        <name>FMN</name>
        <dbReference type="ChEBI" id="CHEBI:58210"/>
    </cofactor>
</comment>
<proteinExistence type="predicted"/>
<dbReference type="EMBL" id="KN566847">
    <property type="protein sequence ID" value="KHJ84776.1"/>
    <property type="molecule type" value="Genomic_DNA"/>
</dbReference>
<gene>
    <name evidence="7" type="ORF">OESDEN_15507</name>
</gene>
<dbReference type="AlphaFoldDB" id="A0A0B1SLL3"/>
<evidence type="ECO:0000313" key="8">
    <source>
        <dbReference type="Proteomes" id="UP000053660"/>
    </source>
</evidence>
<dbReference type="Proteomes" id="UP000053660">
    <property type="component" value="Unassembled WGS sequence"/>
</dbReference>
<dbReference type="OrthoDB" id="272303at2759"/>
<dbReference type="SUPFAM" id="SSF51395">
    <property type="entry name" value="FMN-linked oxidoreductases"/>
    <property type="match status" value="1"/>
</dbReference>
<keyword evidence="8" id="KW-1185">Reference proteome</keyword>
<evidence type="ECO:0000256" key="2">
    <source>
        <dbReference type="ARBA" id="ARBA00022630"/>
    </source>
</evidence>
<feature type="domain" description="DUS-like FMN-binding" evidence="6">
    <location>
        <begin position="8"/>
        <end position="219"/>
    </location>
</feature>
<accession>A0A0B1SLL3</accession>
<keyword evidence="3" id="KW-0288">FMN</keyword>
<dbReference type="PANTHER" id="PTHR45936">
    <property type="entry name" value="TRNA-DIHYDROURIDINE(20) SYNTHASE [NAD(P)+]-LIKE"/>
    <property type="match status" value="1"/>
</dbReference>
<dbReference type="PANTHER" id="PTHR45936:SF1">
    <property type="entry name" value="TRNA-DIHYDROURIDINE(20) SYNTHASE [NAD(P)+]-LIKE"/>
    <property type="match status" value="1"/>
</dbReference>
<evidence type="ECO:0000256" key="5">
    <source>
        <dbReference type="ARBA" id="ARBA00023002"/>
    </source>
</evidence>
<dbReference type="GO" id="GO:0050660">
    <property type="term" value="F:flavin adenine dinucleotide binding"/>
    <property type="evidence" value="ECO:0007669"/>
    <property type="project" value="InterPro"/>
</dbReference>
<dbReference type="InterPro" id="IPR035587">
    <property type="entry name" value="DUS-like_FMN-bd"/>
</dbReference>